<dbReference type="InterPro" id="IPR050366">
    <property type="entry name" value="BP-dependent_transpt_permease"/>
</dbReference>
<feature type="transmembrane region" description="Helical" evidence="7">
    <location>
        <begin position="218"/>
        <end position="239"/>
    </location>
</feature>
<dbReference type="RefSeq" id="WP_271816592.1">
    <property type="nucleotide sequence ID" value="NZ_JAMRYU010000017.1"/>
</dbReference>
<dbReference type="InterPro" id="IPR035906">
    <property type="entry name" value="MetI-like_sf"/>
</dbReference>
<feature type="transmembrane region" description="Helical" evidence="7">
    <location>
        <begin position="144"/>
        <end position="164"/>
    </location>
</feature>
<sequence>MAEVRIKRSRFDRKLDKIKELEESGALGKKNVNRSLRKLMNNKLAVIGIIIFSIILLSAIFAPLLTKYDPLAVDMNNVLRSPSSEHLFGTDKVGRDVFSRVLYGGRISILIGLGSALGCAFIGVLLGCYGGYKGGWFDRIVLRLSEVFMSFPQLVLVLMLVSILGQSLTNLIIIFILTGWGSVYRMARAKILSIREEEYVQSLKSFGLNDFIICYKHMLPNAIGPIVVNITLSTAMFILEEASLSFLGLGVPLEIATWGNILNASQDMFTLQNNWWLWLPVGIVISLFVMSINFVGDGLRDTTDPTQQG</sequence>
<dbReference type="PROSITE" id="PS50928">
    <property type="entry name" value="ABC_TM1"/>
    <property type="match status" value="1"/>
</dbReference>
<dbReference type="PANTHER" id="PTHR43386:SF1">
    <property type="entry name" value="D,D-DIPEPTIDE TRANSPORT SYSTEM PERMEASE PROTEIN DDPC-RELATED"/>
    <property type="match status" value="1"/>
</dbReference>
<name>A0A9X4B2D6_9CLOT</name>
<evidence type="ECO:0000259" key="8">
    <source>
        <dbReference type="PROSITE" id="PS50928"/>
    </source>
</evidence>
<dbReference type="Pfam" id="PF12911">
    <property type="entry name" value="OppC_N"/>
    <property type="match status" value="1"/>
</dbReference>
<evidence type="ECO:0000256" key="7">
    <source>
        <dbReference type="RuleBase" id="RU363032"/>
    </source>
</evidence>
<evidence type="ECO:0000313" key="10">
    <source>
        <dbReference type="Proteomes" id="UP001141183"/>
    </source>
</evidence>
<keyword evidence="10" id="KW-1185">Reference proteome</keyword>
<dbReference type="PANTHER" id="PTHR43386">
    <property type="entry name" value="OLIGOPEPTIDE TRANSPORT SYSTEM PERMEASE PROTEIN APPC"/>
    <property type="match status" value="1"/>
</dbReference>
<feature type="transmembrane region" description="Helical" evidence="7">
    <location>
        <begin position="170"/>
        <end position="187"/>
    </location>
</feature>
<feature type="transmembrane region" description="Helical" evidence="7">
    <location>
        <begin position="107"/>
        <end position="132"/>
    </location>
</feature>
<feature type="transmembrane region" description="Helical" evidence="7">
    <location>
        <begin position="44"/>
        <end position="65"/>
    </location>
</feature>
<organism evidence="9 10">
    <name type="scientific">Clostridium tertium</name>
    <dbReference type="NCBI Taxonomy" id="1559"/>
    <lineage>
        <taxon>Bacteria</taxon>
        <taxon>Bacillati</taxon>
        <taxon>Bacillota</taxon>
        <taxon>Clostridia</taxon>
        <taxon>Eubacteriales</taxon>
        <taxon>Clostridiaceae</taxon>
        <taxon>Clostridium</taxon>
    </lineage>
</organism>
<reference evidence="9" key="1">
    <citation type="submission" date="2022-05" db="EMBL/GenBank/DDBJ databases">
        <title>Draft genome sequence of Clostridium tertium strain CP3 isolated from Peru.</title>
        <authorList>
            <person name="Hurtado R."/>
            <person name="Lima L."/>
            <person name="Sousa T."/>
            <person name="Jaiswal A.K."/>
            <person name="Tiwari S."/>
            <person name="Maturrano L."/>
            <person name="Brenig B."/>
            <person name="Azevedo V."/>
        </authorList>
    </citation>
    <scope>NUCLEOTIDE SEQUENCE</scope>
    <source>
        <strain evidence="9">CP3</strain>
    </source>
</reference>
<evidence type="ECO:0000256" key="6">
    <source>
        <dbReference type="ARBA" id="ARBA00023136"/>
    </source>
</evidence>
<dbReference type="CDD" id="cd06261">
    <property type="entry name" value="TM_PBP2"/>
    <property type="match status" value="1"/>
</dbReference>
<comment type="similarity">
    <text evidence="7">Belongs to the binding-protein-dependent transport system permease family.</text>
</comment>
<comment type="subcellular location">
    <subcellularLocation>
        <location evidence="1 7">Cell membrane</location>
        <topology evidence="1 7">Multi-pass membrane protein</topology>
    </subcellularLocation>
</comment>
<protein>
    <submittedName>
        <fullName evidence="9">ABC transporter permease</fullName>
    </submittedName>
</protein>
<keyword evidence="2 7" id="KW-0813">Transport</keyword>
<comment type="caution">
    <text evidence="9">The sequence shown here is derived from an EMBL/GenBank/DDBJ whole genome shotgun (WGS) entry which is preliminary data.</text>
</comment>
<dbReference type="GO" id="GO:0055085">
    <property type="term" value="P:transmembrane transport"/>
    <property type="evidence" value="ECO:0007669"/>
    <property type="project" value="InterPro"/>
</dbReference>
<evidence type="ECO:0000256" key="1">
    <source>
        <dbReference type="ARBA" id="ARBA00004651"/>
    </source>
</evidence>
<feature type="domain" description="ABC transmembrane type-1" evidence="8">
    <location>
        <begin position="105"/>
        <end position="296"/>
    </location>
</feature>
<proteinExistence type="inferred from homology"/>
<keyword evidence="3" id="KW-1003">Cell membrane</keyword>
<feature type="transmembrane region" description="Helical" evidence="7">
    <location>
        <begin position="275"/>
        <end position="295"/>
    </location>
</feature>
<evidence type="ECO:0000256" key="4">
    <source>
        <dbReference type="ARBA" id="ARBA00022692"/>
    </source>
</evidence>
<keyword evidence="6 7" id="KW-0472">Membrane</keyword>
<evidence type="ECO:0000256" key="2">
    <source>
        <dbReference type="ARBA" id="ARBA00022448"/>
    </source>
</evidence>
<dbReference type="SUPFAM" id="SSF161098">
    <property type="entry name" value="MetI-like"/>
    <property type="match status" value="1"/>
</dbReference>
<evidence type="ECO:0000256" key="3">
    <source>
        <dbReference type="ARBA" id="ARBA00022475"/>
    </source>
</evidence>
<dbReference type="AlphaFoldDB" id="A0A9X4B2D6"/>
<dbReference type="Proteomes" id="UP001141183">
    <property type="component" value="Unassembled WGS sequence"/>
</dbReference>
<dbReference type="EMBL" id="JAMRYU010000017">
    <property type="protein sequence ID" value="MDC4241642.1"/>
    <property type="molecule type" value="Genomic_DNA"/>
</dbReference>
<keyword evidence="5 7" id="KW-1133">Transmembrane helix</keyword>
<keyword evidence="4 7" id="KW-0812">Transmembrane</keyword>
<accession>A0A9X4B2D6</accession>
<dbReference type="Pfam" id="PF00528">
    <property type="entry name" value="BPD_transp_1"/>
    <property type="match status" value="1"/>
</dbReference>
<dbReference type="GO" id="GO:0005886">
    <property type="term" value="C:plasma membrane"/>
    <property type="evidence" value="ECO:0007669"/>
    <property type="project" value="UniProtKB-SubCell"/>
</dbReference>
<dbReference type="InterPro" id="IPR000515">
    <property type="entry name" value="MetI-like"/>
</dbReference>
<evidence type="ECO:0000256" key="5">
    <source>
        <dbReference type="ARBA" id="ARBA00022989"/>
    </source>
</evidence>
<gene>
    <name evidence="9" type="ORF">NE398_16010</name>
</gene>
<dbReference type="InterPro" id="IPR025966">
    <property type="entry name" value="OppC_N"/>
</dbReference>
<evidence type="ECO:0000313" key="9">
    <source>
        <dbReference type="EMBL" id="MDC4241642.1"/>
    </source>
</evidence>
<dbReference type="Gene3D" id="1.10.3720.10">
    <property type="entry name" value="MetI-like"/>
    <property type="match status" value="1"/>
</dbReference>